<feature type="region of interest" description="Disordered" evidence="1">
    <location>
        <begin position="683"/>
        <end position="704"/>
    </location>
</feature>
<dbReference type="eggNOG" id="ENOG502T11J">
    <property type="taxonomic scope" value="Eukaryota"/>
</dbReference>
<protein>
    <submittedName>
        <fullName evidence="2">Uncharacterized protein</fullName>
    </submittedName>
</protein>
<dbReference type="HOGENOM" id="CLU_367243_0_0_1"/>
<evidence type="ECO:0000256" key="1">
    <source>
        <dbReference type="SAM" id="MobiDB-lite"/>
    </source>
</evidence>
<proteinExistence type="predicted"/>
<dbReference type="RefSeq" id="XP_008080030.1">
    <property type="nucleotide sequence ID" value="XM_008081839.1"/>
</dbReference>
<sequence>MPRTTPQSQPLFYLKAINKSAELVVADPRNSAVQSTLADGTPVLDIVVGIATKHPDNIGLTVGSLNCDIIVGNPEVCGHQCTFRLEPGGIILCDESPKSTTQVFGENAFPFDQIHCKRYYLAEGFNTKIGLGSTVGCGAVQFEVVWYPNAAQTVERLSEEVSLMKSDPINGGTIPSPTESFAENVTSHLTWKDLGEKERNGAYIAALLHLIRDPESEKATCNKDVTLQGFENSTKERPNLDNQVEFRRQQKEMHLSKIVGFRKAREIANASLPYRQFSCHIEAGARHNWRLDARTNFIDEKRIPERCVARNQAYETIKKSWVDQGIWRDEWQLMPTLGNTPDAFWKHESPPTVEFKDKGQQHEYERTRDASRPYFQFIYQVSQARQRIQEESGHVTRSCGADINTKAYETVREAWKEWAIWDDKWGMMPGMSWKHENLGYQSFLFGEEVKSCGHGTERLDKKGNIEGEKSLGPFYGFPLYSPSNSIFTTNVDDEEQKIASSKVGRPDEDSNLNHRLDDSKQTYPSTFTPPSLLPSRNAFLNQLEVIKMAKSWRYTHEPDKGVVFDRRERKSGRFLPAEPLQASSSGKAIYSSQSTYRIAELDGLQISNIYRDNEGNKLEADISDQRSGVRVAIQPLFVPPLSPHQPAAKEPEASLSDSLLNSPLSAQPYIPSAFRETQYLKAVSTRSRAPSPEEQPSSPKAVSSFIQRGIIKRSISSVMHADESEKGTVGSDTAQLESLNSSAHKRLRFTTPGNTSSSR</sequence>
<gene>
    <name evidence="2" type="ORF">GLAREA_06426</name>
</gene>
<feature type="compositionally biased region" description="Polar residues" evidence="1">
    <location>
        <begin position="684"/>
        <end position="704"/>
    </location>
</feature>
<keyword evidence="3" id="KW-1185">Reference proteome</keyword>
<feature type="compositionally biased region" description="Polar residues" evidence="1">
    <location>
        <begin position="730"/>
        <end position="742"/>
    </location>
</feature>
<dbReference type="GeneID" id="19465479"/>
<feature type="region of interest" description="Disordered" evidence="1">
    <location>
        <begin position="641"/>
        <end position="660"/>
    </location>
</feature>
<dbReference type="AlphaFoldDB" id="S3E4S0"/>
<reference evidence="2 3" key="1">
    <citation type="journal article" date="2013" name="BMC Genomics">
        <title>Genomics-driven discovery of the pneumocandin biosynthetic gene cluster in the fungus Glarea lozoyensis.</title>
        <authorList>
            <person name="Chen L."/>
            <person name="Yue Q."/>
            <person name="Zhang X."/>
            <person name="Xiang M."/>
            <person name="Wang C."/>
            <person name="Li S."/>
            <person name="Che Y."/>
            <person name="Ortiz-Lopez F.J."/>
            <person name="Bills G.F."/>
            <person name="Liu X."/>
            <person name="An Z."/>
        </authorList>
    </citation>
    <scope>NUCLEOTIDE SEQUENCE [LARGE SCALE GENOMIC DNA]</scope>
    <source>
        <strain evidence="3">ATCC 20868 / MF5171</strain>
    </source>
</reference>
<feature type="compositionally biased region" description="Basic and acidic residues" evidence="1">
    <location>
        <begin position="504"/>
        <end position="520"/>
    </location>
</feature>
<evidence type="ECO:0000313" key="2">
    <source>
        <dbReference type="EMBL" id="EPE33413.1"/>
    </source>
</evidence>
<dbReference type="OrthoDB" id="5401786at2759"/>
<dbReference type="Proteomes" id="UP000016922">
    <property type="component" value="Unassembled WGS sequence"/>
</dbReference>
<name>S3E4S0_GLAL2</name>
<feature type="region of interest" description="Disordered" evidence="1">
    <location>
        <begin position="717"/>
        <end position="759"/>
    </location>
</feature>
<accession>S3E4S0</accession>
<evidence type="ECO:0000313" key="3">
    <source>
        <dbReference type="Proteomes" id="UP000016922"/>
    </source>
</evidence>
<feature type="region of interest" description="Disordered" evidence="1">
    <location>
        <begin position="496"/>
        <end position="528"/>
    </location>
</feature>
<organism evidence="2 3">
    <name type="scientific">Glarea lozoyensis (strain ATCC 20868 / MF5171)</name>
    <dbReference type="NCBI Taxonomy" id="1116229"/>
    <lineage>
        <taxon>Eukaryota</taxon>
        <taxon>Fungi</taxon>
        <taxon>Dikarya</taxon>
        <taxon>Ascomycota</taxon>
        <taxon>Pezizomycotina</taxon>
        <taxon>Leotiomycetes</taxon>
        <taxon>Helotiales</taxon>
        <taxon>Helotiaceae</taxon>
        <taxon>Glarea</taxon>
    </lineage>
</organism>
<dbReference type="KEGG" id="glz:GLAREA_06426"/>
<dbReference type="EMBL" id="KE145358">
    <property type="protein sequence ID" value="EPE33413.1"/>
    <property type="molecule type" value="Genomic_DNA"/>
</dbReference>
<dbReference type="CDD" id="cd00060">
    <property type="entry name" value="FHA"/>
    <property type="match status" value="1"/>
</dbReference>